<accession>A0A839U0V0</accession>
<name>A0A839U0V0_9HYPH</name>
<evidence type="ECO:0000313" key="2">
    <source>
        <dbReference type="EMBL" id="MBB3143633.1"/>
    </source>
</evidence>
<gene>
    <name evidence="2" type="ORF">FHS21_000016</name>
</gene>
<comment type="caution">
    <text evidence="2">The sequence shown here is derived from an EMBL/GenBank/DDBJ whole genome shotgun (WGS) entry which is preliminary data.</text>
</comment>
<keyword evidence="1" id="KW-1133">Transmembrane helix</keyword>
<evidence type="ECO:0000313" key="3">
    <source>
        <dbReference type="Proteomes" id="UP000554520"/>
    </source>
</evidence>
<keyword evidence="3" id="KW-1185">Reference proteome</keyword>
<sequence length="120" mass="13714">MATWSMKTSEAQIAHFGWTILSLVSGYFLELVQCHPGKDKTRNERDGSKWSKNFMPLSWNRFGLDDQAGTTPLCFAFGWSRSRLSAVTARLMTELLAAMKVVGFSRFRTPRTDIAHLEFY</sequence>
<evidence type="ECO:0000256" key="1">
    <source>
        <dbReference type="SAM" id="Phobius"/>
    </source>
</evidence>
<proteinExistence type="predicted"/>
<dbReference type="AlphaFoldDB" id="A0A839U0V0"/>
<reference evidence="2 3" key="1">
    <citation type="submission" date="2020-08" db="EMBL/GenBank/DDBJ databases">
        <title>Genomic Encyclopedia of Type Strains, Phase III (KMG-III): the genomes of soil and plant-associated and newly described type strains.</title>
        <authorList>
            <person name="Whitman W."/>
        </authorList>
    </citation>
    <scope>NUCLEOTIDE SEQUENCE [LARGE SCALE GENOMIC DNA]</scope>
    <source>
        <strain evidence="2 3">CECT 7015</strain>
    </source>
</reference>
<keyword evidence="1" id="KW-0472">Membrane</keyword>
<dbReference type="Proteomes" id="UP000554520">
    <property type="component" value="Unassembled WGS sequence"/>
</dbReference>
<organism evidence="2 3">
    <name type="scientific">Phyllobacterium trifolii</name>
    <dbReference type="NCBI Taxonomy" id="300193"/>
    <lineage>
        <taxon>Bacteria</taxon>
        <taxon>Pseudomonadati</taxon>
        <taxon>Pseudomonadota</taxon>
        <taxon>Alphaproteobacteria</taxon>
        <taxon>Hyphomicrobiales</taxon>
        <taxon>Phyllobacteriaceae</taxon>
        <taxon>Phyllobacterium</taxon>
    </lineage>
</organism>
<feature type="transmembrane region" description="Helical" evidence="1">
    <location>
        <begin position="12"/>
        <end position="32"/>
    </location>
</feature>
<dbReference type="EMBL" id="JACHXN010000001">
    <property type="protein sequence ID" value="MBB3143633.1"/>
    <property type="molecule type" value="Genomic_DNA"/>
</dbReference>
<protein>
    <submittedName>
        <fullName evidence="2">Uncharacterized protein</fullName>
    </submittedName>
</protein>
<keyword evidence="1" id="KW-0812">Transmembrane</keyword>